<dbReference type="Pfam" id="PF26253">
    <property type="entry name" value="RdRP_head"/>
    <property type="match status" value="1"/>
</dbReference>
<gene>
    <name evidence="15" type="primary">LOC105123745</name>
</gene>
<dbReference type="Pfam" id="PF24823">
    <property type="entry name" value="PH_RDR2"/>
    <property type="match status" value="1"/>
</dbReference>
<comment type="catalytic activity">
    <reaction evidence="7 8">
        <text>RNA(n) + a ribonucleoside 5'-triphosphate = RNA(n+1) + diphosphate</text>
        <dbReference type="Rhea" id="RHEA:21248"/>
        <dbReference type="Rhea" id="RHEA-COMP:14527"/>
        <dbReference type="Rhea" id="RHEA-COMP:17342"/>
        <dbReference type="ChEBI" id="CHEBI:33019"/>
        <dbReference type="ChEBI" id="CHEBI:61557"/>
        <dbReference type="ChEBI" id="CHEBI:140395"/>
        <dbReference type="EC" id="2.7.7.48"/>
    </reaction>
</comment>
<comment type="similarity">
    <text evidence="1 8">Belongs to the RdRP family.</text>
</comment>
<dbReference type="Pfam" id="PF26250">
    <property type="entry name" value="RRM_RdRP1_2"/>
    <property type="match status" value="1"/>
</dbReference>
<keyword evidence="14" id="KW-1185">Reference proteome</keyword>
<keyword evidence="3 8" id="KW-0808">Transferase</keyword>
<dbReference type="InterPro" id="IPR007855">
    <property type="entry name" value="RDRP"/>
</dbReference>
<keyword evidence="5 8" id="KW-0694">RNA-binding</keyword>
<dbReference type="GO" id="GO:0003968">
    <property type="term" value="F:RNA-directed RNA polymerase activity"/>
    <property type="evidence" value="ECO:0007669"/>
    <property type="project" value="UniProtKB-KW"/>
</dbReference>
<dbReference type="Proteomes" id="UP000694918">
    <property type="component" value="Unplaced"/>
</dbReference>
<dbReference type="GO" id="GO:0003723">
    <property type="term" value="F:RNA binding"/>
    <property type="evidence" value="ECO:0007669"/>
    <property type="project" value="UniProtKB-KW"/>
</dbReference>
<sequence>MAKTISLYGFPTVEPPDDIKECLEEYSGEGTVVAVHVAQPKSVGSRTNAIVEFTTSEAAQKIKLKSLDDEGLWYGNSYLKARDAYHDTVSTRKAFQTQYSMDNITLHFGCQVSKEKFSVLWTQKDVSVTFGVELRKFHFFLTYLSKNYKLELSYENILQIKLHRPCRKTKKYLLVQMLGGPKIFKKETHKLSNFKEATDDQWIRDVDFSPSYCIGQSSALCLELPRNSQLPNLQENFVCYKEEDEGRFILEKGSTFCCKSDLVPILRAAQVSELPYDIVFKVNSLVQHGCLPGPALDARFFRLINPYKIHIAYIQHALEKLSHLKECCYDPARWLQEQYLKYLTTGRLPTPAIAVDDGLVFLRRVQITPTKLYFCGPDVNLSSRVLRKYPDDIDNFLRVSFVDEDLDKLLSTNISPKTFSAIEGRQTSIYQRILSVQRNGITIGSKKFEFLGFSQSQLRESSLWMFASRPGLTAADIREWMGDFREIKNVAKYAARLGQSFSSSRESFNIDRHEIEIIPDIEVKSGGVNYVFSDGIGKISAELADSIAQKLGLRSFTPSAFQIRYGGYKGVVAVDPTSSMKLSLRRSMSKYKSTNTSLDILDWSKYRACFLNREVITLLSTLGVEDQVFERKQKEAIAQLDSILTDPIKAQEALELMAAGESAHVLKGMLACGYKPDAEPFLTMILQTFRASKLLDLRTKSRIFVPEGRVMTGCLDETRTLEYGQAFVQYSRARRRKLYDHFKGGKSETAIFRGKIAVAKNPCLHPGDVQILEAVDVPDLHHMVDCIVFPQKGKRPHTNECSGSDLDGDVYFVCWDTDLIPPQKFPPMDYAAPQTTILDHDVTIEEVQEYFTDYLLNDSLGIICTAHVVFADSEPDMAKSEKCIKLAQLCSLAVDFPKTGVPAKIPKELRVKAYPDFMEKDADKHTIYESQRVLGKLFRAVRDIAPDTSPMGSFTRKMAKQSYDPDMEVDGFKDYINDAFYYKSEYDNKLGNMMDYYGIKTEAEIISGCIMKMGRSFDKKRDLDSIHFSASSLRKQARAWFNESGSDESPDDVYRKASAWYHVTYHPRFWGRYNEGKDGVHFLSFPWCVHDKLFEIKKGTTSLVHQFNRIPSFHVEIGD</sequence>
<dbReference type="KEGG" id="peu:105123745"/>
<evidence type="ECO:0000256" key="7">
    <source>
        <dbReference type="ARBA" id="ARBA00048744"/>
    </source>
</evidence>
<dbReference type="InterPro" id="IPR058751">
    <property type="entry name" value="RDRP_helical"/>
</dbReference>
<accession>A0AAJ6U314</accession>
<evidence type="ECO:0000256" key="2">
    <source>
        <dbReference type="ARBA" id="ARBA00022484"/>
    </source>
</evidence>
<keyword evidence="2 8" id="KW-0696">RNA-directed RNA polymerase</keyword>
<evidence type="ECO:0000313" key="15">
    <source>
        <dbReference type="RefSeq" id="XP_011021756.1"/>
    </source>
</evidence>
<dbReference type="InterPro" id="IPR057596">
    <property type="entry name" value="RDRP_core"/>
</dbReference>
<dbReference type="Pfam" id="PF05183">
    <property type="entry name" value="RdRP"/>
    <property type="match status" value="1"/>
</dbReference>
<dbReference type="RefSeq" id="XP_011021756.1">
    <property type="nucleotide sequence ID" value="XM_011023454.1"/>
</dbReference>
<dbReference type="GeneID" id="105123745"/>
<evidence type="ECO:0000256" key="1">
    <source>
        <dbReference type="ARBA" id="ARBA00005762"/>
    </source>
</evidence>
<evidence type="ECO:0000313" key="14">
    <source>
        <dbReference type="Proteomes" id="UP000694918"/>
    </source>
</evidence>
<evidence type="ECO:0000256" key="5">
    <source>
        <dbReference type="ARBA" id="ARBA00022884"/>
    </source>
</evidence>
<dbReference type="InterPro" id="IPR057590">
    <property type="entry name" value="PH_RDR1/2-like"/>
</dbReference>
<protein>
    <recommendedName>
        <fullName evidence="8">RNA-dependent RNA polymerase</fullName>
        <ecNumber evidence="8">2.7.7.48</ecNumber>
    </recommendedName>
</protein>
<feature type="domain" description="RDRP helical" evidence="12">
    <location>
        <begin position="266"/>
        <end position="341"/>
    </location>
</feature>
<evidence type="ECO:0000256" key="8">
    <source>
        <dbReference type="RuleBase" id="RU363098"/>
    </source>
</evidence>
<evidence type="ECO:0000256" key="3">
    <source>
        <dbReference type="ARBA" id="ARBA00022679"/>
    </source>
</evidence>
<evidence type="ECO:0000259" key="11">
    <source>
        <dbReference type="Pfam" id="PF26250"/>
    </source>
</evidence>
<organism evidence="14 15">
    <name type="scientific">Populus euphratica</name>
    <name type="common">Euphrates poplar</name>
    <dbReference type="NCBI Taxonomy" id="75702"/>
    <lineage>
        <taxon>Eukaryota</taxon>
        <taxon>Viridiplantae</taxon>
        <taxon>Streptophyta</taxon>
        <taxon>Embryophyta</taxon>
        <taxon>Tracheophyta</taxon>
        <taxon>Spermatophyta</taxon>
        <taxon>Magnoliopsida</taxon>
        <taxon>eudicotyledons</taxon>
        <taxon>Gunneridae</taxon>
        <taxon>Pentapetalae</taxon>
        <taxon>rosids</taxon>
        <taxon>fabids</taxon>
        <taxon>Malpighiales</taxon>
        <taxon>Salicaceae</taxon>
        <taxon>Saliceae</taxon>
        <taxon>Populus</taxon>
    </lineage>
</organism>
<dbReference type="GO" id="GO:0031380">
    <property type="term" value="C:nuclear RNA-directed RNA polymerase complex"/>
    <property type="evidence" value="ECO:0007669"/>
    <property type="project" value="TreeGrafter"/>
</dbReference>
<dbReference type="PANTHER" id="PTHR23079">
    <property type="entry name" value="RNA-DEPENDENT RNA POLYMERASE"/>
    <property type="match status" value="1"/>
</dbReference>
<reference evidence="15" key="1">
    <citation type="submission" date="2025-08" db="UniProtKB">
        <authorList>
            <consortium name="RefSeq"/>
        </authorList>
    </citation>
    <scope>IDENTIFICATION</scope>
</reference>
<evidence type="ECO:0000259" key="9">
    <source>
        <dbReference type="Pfam" id="PF05183"/>
    </source>
</evidence>
<evidence type="ECO:0000259" key="12">
    <source>
        <dbReference type="Pfam" id="PF26252"/>
    </source>
</evidence>
<dbReference type="AlphaFoldDB" id="A0AAJ6U314"/>
<dbReference type="Pfam" id="PF26252">
    <property type="entry name" value="RdRP_helical"/>
    <property type="match status" value="1"/>
</dbReference>
<dbReference type="InterPro" id="IPR058763">
    <property type="entry name" value="RRM_RDR1/2-like"/>
</dbReference>
<evidence type="ECO:0000256" key="4">
    <source>
        <dbReference type="ARBA" id="ARBA00022695"/>
    </source>
</evidence>
<name>A0AAJ6U314_POPEU</name>
<evidence type="ECO:0000259" key="10">
    <source>
        <dbReference type="Pfam" id="PF24823"/>
    </source>
</evidence>
<feature type="domain" description="RDR1/2-like RRM" evidence="11">
    <location>
        <begin position="4"/>
        <end position="87"/>
    </location>
</feature>
<dbReference type="EC" id="2.7.7.48" evidence="8"/>
<feature type="domain" description="RDRP core" evidence="9">
    <location>
        <begin position="367"/>
        <end position="941"/>
    </location>
</feature>
<keyword evidence="6 8" id="KW-0943">RNA-mediated gene silencing</keyword>
<comment type="function">
    <text evidence="8">Probably involved in the RNA silencing pathway and required for the generation of small interfering RNAs (siRNAs).</text>
</comment>
<feature type="domain" description="RDR1/2-like PH-like" evidence="10">
    <location>
        <begin position="106"/>
        <end position="244"/>
    </location>
</feature>
<feature type="domain" description="RDRP C-terminal head" evidence="13">
    <location>
        <begin position="962"/>
        <end position="1099"/>
    </location>
</feature>
<evidence type="ECO:0000259" key="13">
    <source>
        <dbReference type="Pfam" id="PF26253"/>
    </source>
</evidence>
<dbReference type="InterPro" id="IPR058752">
    <property type="entry name" value="RDRP_C_head"/>
</dbReference>
<keyword evidence="4 8" id="KW-0548">Nucleotidyltransferase</keyword>
<proteinExistence type="inferred from homology"/>
<dbReference type="GO" id="GO:0030422">
    <property type="term" value="P:siRNA processing"/>
    <property type="evidence" value="ECO:0007669"/>
    <property type="project" value="TreeGrafter"/>
</dbReference>
<dbReference type="PANTHER" id="PTHR23079:SF38">
    <property type="entry name" value="RNA-DEPENDENT RNA POLYMERASE"/>
    <property type="match status" value="1"/>
</dbReference>
<evidence type="ECO:0000256" key="6">
    <source>
        <dbReference type="ARBA" id="ARBA00023158"/>
    </source>
</evidence>